<sequence>MVNAAKRSISKRSRDTPNCTRPVYTQIDVRLLQKSSRYIDLHGPTEEGWPIKRTIPVDGRRSFSLFGRANCLFNMLTSNSFKWSEEQESCLRSLLKFLQNDVGLRTYFPNAHSVLITDASPVGIGAVLEQEGRPVICASRKRTVTEQGYSQTQLHKYLFVKKFTIVTDHEALKFIYHPEKSLARSSAPMVQRWSIALSAYDYTVQQRSAKQIQHVDYIPRQSLQDRPINTSDCLLVRPLPVRRSDLIRETRRYFGYILYGDLQEQIYAMKEEGQHDHLNTEYHQE</sequence>
<evidence type="ECO:0000256" key="6">
    <source>
        <dbReference type="ARBA" id="ARBA00022918"/>
    </source>
</evidence>
<organism evidence="10">
    <name type="scientific">Schistosoma curassoni</name>
    <dbReference type="NCBI Taxonomy" id="6186"/>
    <lineage>
        <taxon>Eukaryota</taxon>
        <taxon>Metazoa</taxon>
        <taxon>Spiralia</taxon>
        <taxon>Lophotrochozoa</taxon>
        <taxon>Platyhelminthes</taxon>
        <taxon>Trematoda</taxon>
        <taxon>Digenea</taxon>
        <taxon>Strigeidida</taxon>
        <taxon>Schistosomatoidea</taxon>
        <taxon>Schistosomatidae</taxon>
        <taxon>Schistosoma</taxon>
    </lineage>
</organism>
<dbReference type="PANTHER" id="PTHR37984">
    <property type="entry name" value="PROTEIN CBG26694"/>
    <property type="match status" value="1"/>
</dbReference>
<reference evidence="10" key="1">
    <citation type="submission" date="2016-06" db="UniProtKB">
        <authorList>
            <consortium name="WormBaseParasite"/>
        </authorList>
    </citation>
    <scope>IDENTIFICATION</scope>
</reference>
<dbReference type="PANTHER" id="PTHR37984:SF5">
    <property type="entry name" value="PROTEIN NYNRIN-LIKE"/>
    <property type="match status" value="1"/>
</dbReference>
<keyword evidence="9" id="KW-1185">Reference proteome</keyword>
<dbReference type="InterPro" id="IPR050951">
    <property type="entry name" value="Retrovirus_Pol_polyprotein"/>
</dbReference>
<evidence type="ECO:0000256" key="3">
    <source>
        <dbReference type="ARBA" id="ARBA00022722"/>
    </source>
</evidence>
<evidence type="ECO:0000313" key="10">
    <source>
        <dbReference type="WBParaSite" id="SCUD_0001732901-mRNA-1"/>
    </source>
</evidence>
<dbReference type="InterPro" id="IPR041373">
    <property type="entry name" value="RT_RNaseH"/>
</dbReference>
<dbReference type="Proteomes" id="UP000279833">
    <property type="component" value="Unassembled WGS sequence"/>
</dbReference>
<evidence type="ECO:0000256" key="4">
    <source>
        <dbReference type="ARBA" id="ARBA00022759"/>
    </source>
</evidence>
<keyword evidence="1" id="KW-0808">Transferase</keyword>
<evidence type="ECO:0000256" key="2">
    <source>
        <dbReference type="ARBA" id="ARBA00022695"/>
    </source>
</evidence>
<evidence type="ECO:0000256" key="5">
    <source>
        <dbReference type="ARBA" id="ARBA00022801"/>
    </source>
</evidence>
<gene>
    <name evidence="8" type="ORF">SCUD_LOCUS17325</name>
</gene>
<dbReference type="GO" id="GO:0004519">
    <property type="term" value="F:endonuclease activity"/>
    <property type="evidence" value="ECO:0007669"/>
    <property type="project" value="UniProtKB-KW"/>
</dbReference>
<keyword evidence="4" id="KW-0255">Endonuclease</keyword>
<dbReference type="GO" id="GO:0003964">
    <property type="term" value="F:RNA-directed DNA polymerase activity"/>
    <property type="evidence" value="ECO:0007669"/>
    <property type="project" value="UniProtKB-KW"/>
</dbReference>
<evidence type="ECO:0000259" key="7">
    <source>
        <dbReference type="Pfam" id="PF17917"/>
    </source>
</evidence>
<dbReference type="EMBL" id="UZAK01039664">
    <property type="protein sequence ID" value="VDP63334.1"/>
    <property type="molecule type" value="Genomic_DNA"/>
</dbReference>
<dbReference type="InterPro" id="IPR043502">
    <property type="entry name" value="DNA/RNA_pol_sf"/>
</dbReference>
<keyword evidence="2" id="KW-0548">Nucleotidyltransferase</keyword>
<dbReference type="STRING" id="6186.A0A183KQJ1"/>
<keyword evidence="5" id="KW-0378">Hydrolase</keyword>
<reference evidence="8 9" key="2">
    <citation type="submission" date="2018-11" db="EMBL/GenBank/DDBJ databases">
        <authorList>
            <consortium name="Pathogen Informatics"/>
        </authorList>
    </citation>
    <scope>NUCLEOTIDE SEQUENCE [LARGE SCALE GENOMIC DNA]</scope>
    <source>
        <strain evidence="8">Dakar</strain>
        <strain evidence="9">Dakar, Senegal</strain>
    </source>
</reference>
<protein>
    <submittedName>
        <fullName evidence="10">RT_RNaseH domain-containing protein</fullName>
    </submittedName>
</protein>
<keyword evidence="6" id="KW-0695">RNA-directed DNA polymerase</keyword>
<accession>A0A183KQJ1</accession>
<dbReference type="GO" id="GO:0016787">
    <property type="term" value="F:hydrolase activity"/>
    <property type="evidence" value="ECO:0007669"/>
    <property type="project" value="UniProtKB-KW"/>
</dbReference>
<dbReference type="WBParaSite" id="SCUD_0001732901-mRNA-1">
    <property type="protein sequence ID" value="SCUD_0001732901-mRNA-1"/>
    <property type="gene ID" value="SCUD_0001732901"/>
</dbReference>
<name>A0A183KQJ1_9TREM</name>
<dbReference type="SUPFAM" id="SSF56672">
    <property type="entry name" value="DNA/RNA polymerases"/>
    <property type="match status" value="1"/>
</dbReference>
<evidence type="ECO:0000313" key="9">
    <source>
        <dbReference type="Proteomes" id="UP000279833"/>
    </source>
</evidence>
<feature type="domain" description="Reverse transcriptase RNase H-like" evidence="7">
    <location>
        <begin position="111"/>
        <end position="200"/>
    </location>
</feature>
<evidence type="ECO:0000313" key="8">
    <source>
        <dbReference type="EMBL" id="VDP63334.1"/>
    </source>
</evidence>
<evidence type="ECO:0000256" key="1">
    <source>
        <dbReference type="ARBA" id="ARBA00022679"/>
    </source>
</evidence>
<proteinExistence type="predicted"/>
<dbReference type="Pfam" id="PF17917">
    <property type="entry name" value="RT_RNaseH"/>
    <property type="match status" value="1"/>
</dbReference>
<keyword evidence="3" id="KW-0540">Nuclease</keyword>
<dbReference type="AlphaFoldDB" id="A0A183KQJ1"/>